<sequence length="191" mass="21568">MECGLRREWTRPSLVQHYIHHAPHLVFTLPLSLDYSLRSHSSFPVPVLSPIPPFGPSCSGSSASSPLGPISPPVSLARILIKPALRSPVGSPHLEFITSMKDLGRGWEFFVPFLALQFTHPSHTTTLVITTRHPAYHSILMRPSTCLHSRMIDRIAKCSYHRYVRNFTQFHSPFLTHETPMILGLSWTKIL</sequence>
<dbReference type="Proteomes" id="UP000054097">
    <property type="component" value="Unassembled WGS sequence"/>
</dbReference>
<reference evidence="2" key="2">
    <citation type="submission" date="2015-01" db="EMBL/GenBank/DDBJ databases">
        <title>Evolutionary Origins and Diversification of the Mycorrhizal Mutualists.</title>
        <authorList>
            <consortium name="DOE Joint Genome Institute"/>
            <consortium name="Mycorrhizal Genomics Consortium"/>
            <person name="Kohler A."/>
            <person name="Kuo A."/>
            <person name="Nagy L.G."/>
            <person name="Floudas D."/>
            <person name="Copeland A."/>
            <person name="Barry K.W."/>
            <person name="Cichocki N."/>
            <person name="Veneault-Fourrey C."/>
            <person name="LaButti K."/>
            <person name="Lindquist E.A."/>
            <person name="Lipzen A."/>
            <person name="Lundell T."/>
            <person name="Morin E."/>
            <person name="Murat C."/>
            <person name="Riley R."/>
            <person name="Ohm R."/>
            <person name="Sun H."/>
            <person name="Tunlid A."/>
            <person name="Henrissat B."/>
            <person name="Grigoriev I.V."/>
            <person name="Hibbett D.S."/>
            <person name="Martin F."/>
        </authorList>
    </citation>
    <scope>NUCLEOTIDE SEQUENCE [LARGE SCALE GENOMIC DNA]</scope>
    <source>
        <strain evidence="2">MAFF 305830</strain>
    </source>
</reference>
<dbReference type="AlphaFoldDB" id="A0A0C2WE89"/>
<proteinExistence type="predicted"/>
<evidence type="ECO:0000313" key="1">
    <source>
        <dbReference type="EMBL" id="KIM24763.1"/>
    </source>
</evidence>
<name>A0A0C2WE89_SERVB</name>
<keyword evidence="2" id="KW-1185">Reference proteome</keyword>
<accession>A0A0C2WE89</accession>
<dbReference type="EMBL" id="KN824320">
    <property type="protein sequence ID" value="KIM24763.1"/>
    <property type="molecule type" value="Genomic_DNA"/>
</dbReference>
<dbReference type="HOGENOM" id="CLU_1422225_0_0_1"/>
<gene>
    <name evidence="1" type="ORF">M408DRAFT_228940</name>
</gene>
<reference evidence="1 2" key="1">
    <citation type="submission" date="2014-04" db="EMBL/GenBank/DDBJ databases">
        <authorList>
            <consortium name="DOE Joint Genome Institute"/>
            <person name="Kuo A."/>
            <person name="Zuccaro A."/>
            <person name="Kohler A."/>
            <person name="Nagy L.G."/>
            <person name="Floudas D."/>
            <person name="Copeland A."/>
            <person name="Barry K.W."/>
            <person name="Cichocki N."/>
            <person name="Veneault-Fourrey C."/>
            <person name="LaButti K."/>
            <person name="Lindquist E.A."/>
            <person name="Lipzen A."/>
            <person name="Lundell T."/>
            <person name="Morin E."/>
            <person name="Murat C."/>
            <person name="Sun H."/>
            <person name="Tunlid A."/>
            <person name="Henrissat B."/>
            <person name="Grigoriev I.V."/>
            <person name="Hibbett D.S."/>
            <person name="Martin F."/>
            <person name="Nordberg H.P."/>
            <person name="Cantor M.N."/>
            <person name="Hua S.X."/>
        </authorList>
    </citation>
    <scope>NUCLEOTIDE SEQUENCE [LARGE SCALE GENOMIC DNA]</scope>
    <source>
        <strain evidence="1 2">MAFF 305830</strain>
    </source>
</reference>
<organism evidence="1 2">
    <name type="scientific">Serendipita vermifera MAFF 305830</name>
    <dbReference type="NCBI Taxonomy" id="933852"/>
    <lineage>
        <taxon>Eukaryota</taxon>
        <taxon>Fungi</taxon>
        <taxon>Dikarya</taxon>
        <taxon>Basidiomycota</taxon>
        <taxon>Agaricomycotina</taxon>
        <taxon>Agaricomycetes</taxon>
        <taxon>Sebacinales</taxon>
        <taxon>Serendipitaceae</taxon>
        <taxon>Serendipita</taxon>
    </lineage>
</organism>
<evidence type="ECO:0000313" key="2">
    <source>
        <dbReference type="Proteomes" id="UP000054097"/>
    </source>
</evidence>
<protein>
    <submittedName>
        <fullName evidence="1">Uncharacterized protein</fullName>
    </submittedName>
</protein>